<reference evidence="2" key="1">
    <citation type="submission" date="2022-07" db="EMBL/GenBank/DDBJ databases">
        <title>Phylogenomic reconstructions and comparative analyses of Kickxellomycotina fungi.</title>
        <authorList>
            <person name="Reynolds N.K."/>
            <person name="Stajich J.E."/>
            <person name="Barry K."/>
            <person name="Grigoriev I.V."/>
            <person name="Crous P."/>
            <person name="Smith M.E."/>
        </authorList>
    </citation>
    <scope>NUCLEOTIDE SEQUENCE</scope>
    <source>
        <strain evidence="2">NRRL 1566</strain>
    </source>
</reference>
<feature type="region of interest" description="Disordered" evidence="1">
    <location>
        <begin position="246"/>
        <end position="269"/>
    </location>
</feature>
<evidence type="ECO:0000313" key="2">
    <source>
        <dbReference type="EMBL" id="KAJ2852742.1"/>
    </source>
</evidence>
<accession>A0A9W8IEB4</accession>
<dbReference type="InterPro" id="IPR051870">
    <property type="entry name" value="Elongin-A_domain"/>
</dbReference>
<dbReference type="Proteomes" id="UP001139887">
    <property type="component" value="Unassembled WGS sequence"/>
</dbReference>
<feature type="region of interest" description="Disordered" evidence="1">
    <location>
        <begin position="185"/>
        <end position="214"/>
    </location>
</feature>
<organism evidence="2 3">
    <name type="scientific">Coemansia brasiliensis</name>
    <dbReference type="NCBI Taxonomy" id="2650707"/>
    <lineage>
        <taxon>Eukaryota</taxon>
        <taxon>Fungi</taxon>
        <taxon>Fungi incertae sedis</taxon>
        <taxon>Zoopagomycota</taxon>
        <taxon>Kickxellomycotina</taxon>
        <taxon>Kickxellomycetes</taxon>
        <taxon>Kickxellales</taxon>
        <taxon>Kickxellaceae</taxon>
        <taxon>Coemansia</taxon>
    </lineage>
</organism>
<dbReference type="Pfam" id="PF06881">
    <property type="entry name" value="Elongin_A"/>
    <property type="match status" value="1"/>
</dbReference>
<evidence type="ECO:0008006" key="4">
    <source>
        <dbReference type="Google" id="ProtNLM"/>
    </source>
</evidence>
<dbReference type="GO" id="GO:0006368">
    <property type="term" value="P:transcription elongation by RNA polymerase II"/>
    <property type="evidence" value="ECO:0007669"/>
    <property type="project" value="InterPro"/>
</dbReference>
<feature type="region of interest" description="Disordered" evidence="1">
    <location>
        <begin position="282"/>
        <end position="308"/>
    </location>
</feature>
<name>A0A9W8IEB4_9FUNG</name>
<dbReference type="OrthoDB" id="21513at2759"/>
<dbReference type="PANTHER" id="PTHR15141">
    <property type="entry name" value="TRANSCRIPTION ELONGATION FACTOR B POLYPEPTIDE 3"/>
    <property type="match status" value="1"/>
</dbReference>
<evidence type="ECO:0000313" key="3">
    <source>
        <dbReference type="Proteomes" id="UP001139887"/>
    </source>
</evidence>
<sequence>MNIFLVAIGIGHLGIVPRFLISDVLEHCTAEQLERIEHFNPRIVPENDALWMAHSLDKYDELRELHERVEQKLEPPVASWRKLYREAKHRSEMRAQQIMERVRRKTAEIERKNSARTIKVARPNVRRGGRVAARTESGSSLMHDAWVKARAHMQMLERPCGSRNAMPRSSATLPAKRPAYAPYLRQTSPVGSPAQSPPSSYSPPHSSYSPPHVPDACTYGTSSYSPKFSVIEDPFDTTIDTSLAAARPAAKRPRVINSEQQQQRSYIIRKPRKRLREGCVVPESTLQTRGSHSSCSTPQPRSPMLPES</sequence>
<feature type="compositionally biased region" description="Low complexity" evidence="1">
    <location>
        <begin position="192"/>
        <end position="210"/>
    </location>
</feature>
<keyword evidence="3" id="KW-1185">Reference proteome</keyword>
<protein>
    <recommendedName>
        <fullName evidence="4">Elongin-A</fullName>
    </recommendedName>
</protein>
<dbReference type="EMBL" id="JANBUW010000001">
    <property type="protein sequence ID" value="KAJ2852742.1"/>
    <property type="molecule type" value="Genomic_DNA"/>
</dbReference>
<dbReference type="AlphaFoldDB" id="A0A9W8IEB4"/>
<evidence type="ECO:0000256" key="1">
    <source>
        <dbReference type="SAM" id="MobiDB-lite"/>
    </source>
</evidence>
<comment type="caution">
    <text evidence="2">The sequence shown here is derived from an EMBL/GenBank/DDBJ whole genome shotgun (WGS) entry which is preliminary data.</text>
</comment>
<dbReference type="GO" id="GO:0070449">
    <property type="term" value="C:elongin complex"/>
    <property type="evidence" value="ECO:0007669"/>
    <property type="project" value="InterPro"/>
</dbReference>
<dbReference type="Gene3D" id="6.10.250.3180">
    <property type="match status" value="1"/>
</dbReference>
<gene>
    <name evidence="2" type="ORF">IWW36_000099</name>
</gene>
<dbReference type="InterPro" id="IPR010684">
    <property type="entry name" value="RNA_pol_II_trans_fac_SIII_A"/>
</dbReference>
<proteinExistence type="predicted"/>
<dbReference type="PANTHER" id="PTHR15141:SF76">
    <property type="entry name" value="TRANSCRIPTION ELONGATION FACTOR B POLYPEPTIDE 3"/>
    <property type="match status" value="1"/>
</dbReference>
<feature type="compositionally biased region" description="Polar residues" evidence="1">
    <location>
        <begin position="284"/>
        <end position="299"/>
    </location>
</feature>